<dbReference type="InterPro" id="IPR052338">
    <property type="entry name" value="Transposase_5"/>
</dbReference>
<dbReference type="InterPro" id="IPR036388">
    <property type="entry name" value="WH-like_DNA-bd_sf"/>
</dbReference>
<feature type="compositionally biased region" description="Basic and acidic residues" evidence="1">
    <location>
        <begin position="210"/>
        <end position="228"/>
    </location>
</feature>
<dbReference type="InterPro" id="IPR036397">
    <property type="entry name" value="RNaseH_sf"/>
</dbReference>
<dbReference type="WBParaSite" id="ACRNAN_scaffold8999.g27507.t1">
    <property type="protein sequence ID" value="ACRNAN_scaffold8999.g27507.t1"/>
    <property type="gene ID" value="ACRNAN_scaffold8999.g27507"/>
</dbReference>
<dbReference type="InterPro" id="IPR048703">
    <property type="entry name" value="Tnp_Tc3-like_HTH"/>
</dbReference>
<evidence type="ECO:0000313" key="4">
    <source>
        <dbReference type="WBParaSite" id="ACRNAN_scaffold8999.g27507.t1"/>
    </source>
</evidence>
<keyword evidence="3" id="KW-1185">Reference proteome</keyword>
<dbReference type="Proteomes" id="UP000887540">
    <property type="component" value="Unplaced"/>
</dbReference>
<protein>
    <submittedName>
        <fullName evidence="4">Transposase Tc1-like domain-containing protein</fullName>
    </submittedName>
</protein>
<dbReference type="Gene3D" id="3.30.420.10">
    <property type="entry name" value="Ribonuclease H-like superfamily/Ribonuclease H"/>
    <property type="match status" value="1"/>
</dbReference>
<feature type="domain" description="Transposable element Tc3 transposase-like DNA-binding HTH" evidence="2">
    <location>
        <begin position="27"/>
        <end position="64"/>
    </location>
</feature>
<proteinExistence type="predicted"/>
<dbReference type="PANTHER" id="PTHR23022:SF129">
    <property type="entry name" value="TRANSPOSABLE ELEMENT TC3 TRANSPOSASE"/>
    <property type="match status" value="1"/>
</dbReference>
<dbReference type="Pfam" id="PF21517">
    <property type="entry name" value="HTH_Tnp_Tc3_2_like"/>
    <property type="match status" value="1"/>
</dbReference>
<dbReference type="PANTHER" id="PTHR23022">
    <property type="entry name" value="TRANSPOSABLE ELEMENT-RELATED"/>
    <property type="match status" value="1"/>
</dbReference>
<dbReference type="AlphaFoldDB" id="A0A914EK45"/>
<evidence type="ECO:0000256" key="1">
    <source>
        <dbReference type="SAM" id="MobiDB-lite"/>
    </source>
</evidence>
<organism evidence="3 4">
    <name type="scientific">Acrobeloides nanus</name>
    <dbReference type="NCBI Taxonomy" id="290746"/>
    <lineage>
        <taxon>Eukaryota</taxon>
        <taxon>Metazoa</taxon>
        <taxon>Ecdysozoa</taxon>
        <taxon>Nematoda</taxon>
        <taxon>Chromadorea</taxon>
        <taxon>Rhabditida</taxon>
        <taxon>Tylenchina</taxon>
        <taxon>Cephalobomorpha</taxon>
        <taxon>Cephaloboidea</taxon>
        <taxon>Cephalobidae</taxon>
        <taxon>Acrobeloides</taxon>
    </lineage>
</organism>
<name>A0A914EK45_9BILA</name>
<sequence>VVWSYLQNPEEYGTAKHTGRPSKLSGRDKRRIYRAASNSTATCIKIKSDLDLTVSPETIRRTISKNPNLVRRKMKKAPALKEVHKRRRLEWVRQNMNHDWSKVIWSDEKKFNLDGPDGYRYYWHDLRKEKRYFSRRVHGGGGVMVWGAFCQGGRLDLSFPDLRLNSQRTTQHKSLVGTTSSLSSAMASLFTGSEPHREHLGNPCAPNLRRQQDIPDQRSTHGSDPRSLEDLDQEMIDNLVLSIPNRIFQLIQRNGGPTDY</sequence>
<evidence type="ECO:0000259" key="2">
    <source>
        <dbReference type="Pfam" id="PF21517"/>
    </source>
</evidence>
<reference evidence="4" key="1">
    <citation type="submission" date="2022-11" db="UniProtKB">
        <authorList>
            <consortium name="WormBaseParasite"/>
        </authorList>
    </citation>
    <scope>IDENTIFICATION</scope>
</reference>
<accession>A0A914EK45</accession>
<evidence type="ECO:0000313" key="3">
    <source>
        <dbReference type="Proteomes" id="UP000887540"/>
    </source>
</evidence>
<dbReference type="GO" id="GO:0003676">
    <property type="term" value="F:nucleic acid binding"/>
    <property type="evidence" value="ECO:0007669"/>
    <property type="project" value="InterPro"/>
</dbReference>
<dbReference type="Gene3D" id="1.10.10.10">
    <property type="entry name" value="Winged helix-like DNA-binding domain superfamily/Winged helix DNA-binding domain"/>
    <property type="match status" value="1"/>
</dbReference>
<feature type="region of interest" description="Disordered" evidence="1">
    <location>
        <begin position="193"/>
        <end position="228"/>
    </location>
</feature>